<evidence type="ECO:0000313" key="1">
    <source>
        <dbReference type="EMBL" id="QYA18323.1"/>
    </source>
</evidence>
<dbReference type="EMBL" id="MZ420154">
    <property type="protein sequence ID" value="QYA18323.1"/>
    <property type="molecule type" value="Genomic_DNA"/>
</dbReference>
<reference evidence="1" key="1">
    <citation type="submission" date="2021-06" db="EMBL/GenBank/DDBJ databases">
        <authorList>
            <person name="Rolland C."/>
        </authorList>
    </citation>
    <scope>NUCLEOTIDE SEQUENCE</scope>
    <source>
        <strain evidence="1">347.936635</strain>
    </source>
</reference>
<proteinExistence type="predicted"/>
<protein>
    <submittedName>
        <fullName evidence="1">Uncharacterized protein</fullName>
    </submittedName>
</protein>
<sequence length="72" mass="8033">MEFWTNDTTANAQHGTSVRNFPVTKCEFTTGISYADASEGMKKMMAEGHFDSILVMGNLTVKDLRMLGVGWR</sequence>
<organism evidence="1">
    <name type="scientific">Clandestinovirus</name>
    <dbReference type="NCBI Taxonomy" id="2831644"/>
    <lineage>
        <taxon>Viruses</taxon>
    </lineage>
</organism>
<accession>A0A8F8PJU5</accession>
<gene>
    <name evidence="1" type="ORF">KOM_12_53</name>
</gene>
<name>A0A8F8PJU5_9VIRU</name>